<organism evidence="2">
    <name type="scientific">Thermodesulfobacterium geofontis</name>
    <dbReference type="NCBI Taxonomy" id="1295609"/>
    <lineage>
        <taxon>Bacteria</taxon>
        <taxon>Pseudomonadati</taxon>
        <taxon>Thermodesulfobacteriota</taxon>
        <taxon>Thermodesulfobacteria</taxon>
        <taxon>Thermodesulfobacteriales</taxon>
        <taxon>Thermodesulfobacteriaceae</taxon>
        <taxon>Thermodesulfobacterium</taxon>
    </lineage>
</organism>
<dbReference type="InterPro" id="IPR050180">
    <property type="entry name" value="RNR_Ribonuclease"/>
</dbReference>
<dbReference type="EMBL" id="DTEI01000059">
    <property type="protein sequence ID" value="HGU15619.1"/>
    <property type="molecule type" value="Genomic_DNA"/>
</dbReference>
<dbReference type="GO" id="GO:0000932">
    <property type="term" value="C:P-body"/>
    <property type="evidence" value="ECO:0007669"/>
    <property type="project" value="TreeGrafter"/>
</dbReference>
<protein>
    <submittedName>
        <fullName evidence="2">RNB domain-containing ribonuclease</fullName>
    </submittedName>
</protein>
<comment type="caution">
    <text evidence="2">The sequence shown here is derived from an EMBL/GenBank/DDBJ whole genome shotgun (WGS) entry which is preliminary data.</text>
</comment>
<dbReference type="InterPro" id="IPR056404">
    <property type="entry name" value="HTH_RNase_II"/>
</dbReference>
<accession>A0A7V4JQ23</accession>
<dbReference type="Pfam" id="PF00773">
    <property type="entry name" value="RNB"/>
    <property type="match status" value="1"/>
</dbReference>
<dbReference type="GO" id="GO:0006402">
    <property type="term" value="P:mRNA catabolic process"/>
    <property type="evidence" value="ECO:0007669"/>
    <property type="project" value="TreeGrafter"/>
</dbReference>
<proteinExistence type="predicted"/>
<dbReference type="SMART" id="SM00955">
    <property type="entry name" value="RNB"/>
    <property type="match status" value="1"/>
</dbReference>
<dbReference type="InterPro" id="IPR012340">
    <property type="entry name" value="NA-bd_OB-fold"/>
</dbReference>
<dbReference type="SUPFAM" id="SSF50249">
    <property type="entry name" value="Nucleic acid-binding proteins"/>
    <property type="match status" value="1"/>
</dbReference>
<gene>
    <name evidence="2" type="ORF">ENU91_03055</name>
</gene>
<feature type="domain" description="RNB" evidence="1">
    <location>
        <begin position="274"/>
        <end position="556"/>
    </location>
</feature>
<evidence type="ECO:0000259" key="1">
    <source>
        <dbReference type="SMART" id="SM00955"/>
    </source>
</evidence>
<evidence type="ECO:0000313" key="2">
    <source>
        <dbReference type="EMBL" id="HGU15619.1"/>
    </source>
</evidence>
<dbReference type="InterPro" id="IPR001900">
    <property type="entry name" value="RNase_II/R"/>
</dbReference>
<dbReference type="PANTHER" id="PTHR23355:SF9">
    <property type="entry name" value="DIS3-LIKE EXONUCLEASE 2"/>
    <property type="match status" value="1"/>
</dbReference>
<sequence length="661" mass="78159">MNLESLKKRFAEIFYKEKITTAYIKDIKEKRLHLVLPSGKEELINFSSLVYFEEKPSPLNDLNQIITLLKEKNEKREKIKDTFNLEEIWEILVEEVENIHIKDAVGLLLGRLPTEDELAGFMRKALEDRIYFRLKEPNLLQIVPKEEVERLIFQRKKELEKLKKLSEGEEFIKALQLKNIEYFPQEVKNFWISALKEYVLWETQSPSGKLAYEVLKRLNITEPYKIFNFLVSAKIFNEDENLELLKTHYPTFFSEKELKEAELIVKTEISKEEREDLTYLYTVTVDAEDTQDFDDALSFEEKEDKYILYIHIAEVADFLKPGSALWEGALERACTLYLPDEIYPMLPFSLSHEKFSLKKGEPKASLTFRIFIDKSYNLLSFEPLLSFIEVKERLTYEKVDELLIKDPFWQKIYEIFMHFKKKREEKEFYAVFLPEIQVRVRPDGKIVVKKVEMTPSRLLIAEAMILVNTLAAEFLYQNQIPAIYRSQPKPLEIIENREESLYLKLLQLKYLAKSELHLLPAYHFGLGLEYYTTLTSPIRRFLDILIQYQLKTFLLKRAPLPEEVIIKMLPEISENLQRATQIQNKRIKYFLLKYLKIYMQDKPLRGLVLEVQNKKAKVYLVDYNVVGEFIGFKGALNPGDEITVKIEKVHPHLEILRLKTA</sequence>
<name>A0A7V4JQ23_9BACT</name>
<dbReference type="AlphaFoldDB" id="A0A7V4JQ23"/>
<dbReference type="GO" id="GO:0000175">
    <property type="term" value="F:3'-5'-RNA exonuclease activity"/>
    <property type="evidence" value="ECO:0007669"/>
    <property type="project" value="TreeGrafter"/>
</dbReference>
<reference evidence="2" key="1">
    <citation type="journal article" date="2020" name="mSystems">
        <title>Genome- and Community-Level Interaction Insights into Carbon Utilization and Element Cycling Functions of Hydrothermarchaeota in Hydrothermal Sediment.</title>
        <authorList>
            <person name="Zhou Z."/>
            <person name="Liu Y."/>
            <person name="Xu W."/>
            <person name="Pan J."/>
            <person name="Luo Z.H."/>
            <person name="Li M."/>
        </authorList>
    </citation>
    <scope>NUCLEOTIDE SEQUENCE [LARGE SCALE GENOMIC DNA]</scope>
    <source>
        <strain evidence="2">SpSt-711</strain>
    </source>
</reference>
<dbReference type="PANTHER" id="PTHR23355">
    <property type="entry name" value="RIBONUCLEASE"/>
    <property type="match status" value="1"/>
</dbReference>
<dbReference type="GO" id="GO:0003723">
    <property type="term" value="F:RNA binding"/>
    <property type="evidence" value="ECO:0007669"/>
    <property type="project" value="InterPro"/>
</dbReference>
<dbReference type="Pfam" id="PF23161">
    <property type="entry name" value="HTH_RNase_II"/>
    <property type="match status" value="1"/>
</dbReference>